<accession>A0AAN6VDV7</accession>
<gene>
    <name evidence="2" type="ORF">C8A00DRAFT_18683</name>
</gene>
<evidence type="ECO:0000313" key="2">
    <source>
        <dbReference type="EMBL" id="KAK4149658.1"/>
    </source>
</evidence>
<dbReference type="Proteomes" id="UP001302745">
    <property type="component" value="Unassembled WGS sequence"/>
</dbReference>
<reference evidence="2" key="2">
    <citation type="submission" date="2023-05" db="EMBL/GenBank/DDBJ databases">
        <authorList>
            <consortium name="Lawrence Berkeley National Laboratory"/>
            <person name="Steindorff A."/>
            <person name="Hensen N."/>
            <person name="Bonometti L."/>
            <person name="Westerberg I."/>
            <person name="Brannstrom I.O."/>
            <person name="Guillou S."/>
            <person name="Cros-Aarteil S."/>
            <person name="Calhoun S."/>
            <person name="Haridas S."/>
            <person name="Kuo A."/>
            <person name="Mondo S."/>
            <person name="Pangilinan J."/>
            <person name="Riley R."/>
            <person name="Labutti K."/>
            <person name="Andreopoulos B."/>
            <person name="Lipzen A."/>
            <person name="Chen C."/>
            <person name="Yanf M."/>
            <person name="Daum C."/>
            <person name="Ng V."/>
            <person name="Clum A."/>
            <person name="Ohm R."/>
            <person name="Martin F."/>
            <person name="Silar P."/>
            <person name="Natvig D."/>
            <person name="Lalanne C."/>
            <person name="Gautier V."/>
            <person name="Ament-Velasquez S.L."/>
            <person name="Kruys A."/>
            <person name="Hutchinson M.I."/>
            <person name="Powell A.J."/>
            <person name="Barry K."/>
            <person name="Miller A.N."/>
            <person name="Grigoriev I.V."/>
            <person name="Debuchy R."/>
            <person name="Gladieux P."/>
            <person name="Thoren M.H."/>
            <person name="Johannesson H."/>
        </authorList>
    </citation>
    <scope>NUCLEOTIDE SEQUENCE</scope>
    <source>
        <strain evidence="2">CBS 538.74</strain>
    </source>
</reference>
<proteinExistence type="predicted"/>
<evidence type="ECO:0000256" key="1">
    <source>
        <dbReference type="SAM" id="Phobius"/>
    </source>
</evidence>
<feature type="transmembrane region" description="Helical" evidence="1">
    <location>
        <begin position="90"/>
        <end position="114"/>
    </location>
</feature>
<sequence length="645" mass="70632">MDRHLSLQNGYAAVSVQEPWRHDRNQGAHTSKTPEEPKSAWDKLTQTWTLEIGGFVAALLCLAATGALLWVYDNQLVPQWPVTLNSILSLLGNVAFASTLFGVHASVAQSQWIWFVKRPRPIAELATFQKARGSAIGAIQLLVVAVIASLAIVMGMLWSPFTQNLIRYESGNIIAAGETALLSRSVEYSGRGIAVEFQSKTRLVGCDLLAYHQDPFLELDIMSALITAPNKDINLPRFFCSTGNCTWAPIATLGFCSQCTDITSQIELVYKTDNITVDTTTRVRQTCTAILPGGTAGLHSIGTDASFESLMNVTEVGGHHEGLRYHSIRMLPPYTMNSAPRRPVSQANFSATECSLSPCVLSLQASVRNGIYNETLLDTFIDMEPLPSGTTWTRNKLQPPWGPERGIDPAANLLFGLNEMLERDWSRSGFLLGNKTIPGSAITWDGHTGVEFCIDKLPNGCTRGPIPEYIFNANYTPSACGSPNADTFACAMGGIAAALTKTVRNAGVIANGTDIGDEFLVRGQAETAATFVRVQWYWIALPCAVWMLGLIAWAVVAIQTRRMHLPTWRDDPLPLLFLYRGGDDDHRGSETEARTQLYDAFVAADDYSSWAYKKVAEGMDVQLREVPSQTRGGGRTMRLVQTEKG</sequence>
<dbReference type="InterPro" id="IPR021514">
    <property type="entry name" value="DUF3176"/>
</dbReference>
<dbReference type="EMBL" id="MU857137">
    <property type="protein sequence ID" value="KAK4149658.1"/>
    <property type="molecule type" value="Genomic_DNA"/>
</dbReference>
<keyword evidence="1" id="KW-1133">Transmembrane helix</keyword>
<dbReference type="Pfam" id="PF11374">
    <property type="entry name" value="DUF3176"/>
    <property type="match status" value="1"/>
</dbReference>
<organism evidence="2 3">
    <name type="scientific">Chaetomidium leptoderma</name>
    <dbReference type="NCBI Taxonomy" id="669021"/>
    <lineage>
        <taxon>Eukaryota</taxon>
        <taxon>Fungi</taxon>
        <taxon>Dikarya</taxon>
        <taxon>Ascomycota</taxon>
        <taxon>Pezizomycotina</taxon>
        <taxon>Sordariomycetes</taxon>
        <taxon>Sordariomycetidae</taxon>
        <taxon>Sordariales</taxon>
        <taxon>Chaetomiaceae</taxon>
        <taxon>Chaetomidium</taxon>
    </lineage>
</organism>
<dbReference type="PANTHER" id="PTHR35394:SF5">
    <property type="entry name" value="DUF3176 DOMAIN-CONTAINING PROTEIN"/>
    <property type="match status" value="1"/>
</dbReference>
<dbReference type="PANTHER" id="PTHR35394">
    <property type="entry name" value="DUF3176 DOMAIN-CONTAINING PROTEIN"/>
    <property type="match status" value="1"/>
</dbReference>
<reference evidence="2" key="1">
    <citation type="journal article" date="2023" name="Mol. Phylogenet. Evol.">
        <title>Genome-scale phylogeny and comparative genomics of the fungal order Sordariales.</title>
        <authorList>
            <person name="Hensen N."/>
            <person name="Bonometti L."/>
            <person name="Westerberg I."/>
            <person name="Brannstrom I.O."/>
            <person name="Guillou S."/>
            <person name="Cros-Aarteil S."/>
            <person name="Calhoun S."/>
            <person name="Haridas S."/>
            <person name="Kuo A."/>
            <person name="Mondo S."/>
            <person name="Pangilinan J."/>
            <person name="Riley R."/>
            <person name="LaButti K."/>
            <person name="Andreopoulos B."/>
            <person name="Lipzen A."/>
            <person name="Chen C."/>
            <person name="Yan M."/>
            <person name="Daum C."/>
            <person name="Ng V."/>
            <person name="Clum A."/>
            <person name="Steindorff A."/>
            <person name="Ohm R.A."/>
            <person name="Martin F."/>
            <person name="Silar P."/>
            <person name="Natvig D.O."/>
            <person name="Lalanne C."/>
            <person name="Gautier V."/>
            <person name="Ament-Velasquez S.L."/>
            <person name="Kruys A."/>
            <person name="Hutchinson M.I."/>
            <person name="Powell A.J."/>
            <person name="Barry K."/>
            <person name="Miller A.N."/>
            <person name="Grigoriev I.V."/>
            <person name="Debuchy R."/>
            <person name="Gladieux P."/>
            <person name="Hiltunen Thoren M."/>
            <person name="Johannesson H."/>
        </authorList>
    </citation>
    <scope>NUCLEOTIDE SEQUENCE</scope>
    <source>
        <strain evidence="2">CBS 538.74</strain>
    </source>
</reference>
<keyword evidence="3" id="KW-1185">Reference proteome</keyword>
<evidence type="ECO:0000313" key="3">
    <source>
        <dbReference type="Proteomes" id="UP001302745"/>
    </source>
</evidence>
<comment type="caution">
    <text evidence="2">The sequence shown here is derived from an EMBL/GenBank/DDBJ whole genome shotgun (WGS) entry which is preliminary data.</text>
</comment>
<protein>
    <submittedName>
        <fullName evidence="2">Uncharacterized protein</fullName>
    </submittedName>
</protein>
<feature type="transmembrane region" description="Helical" evidence="1">
    <location>
        <begin position="536"/>
        <end position="558"/>
    </location>
</feature>
<feature type="transmembrane region" description="Helical" evidence="1">
    <location>
        <begin position="48"/>
        <end position="70"/>
    </location>
</feature>
<dbReference type="AlphaFoldDB" id="A0AAN6VDV7"/>
<feature type="transmembrane region" description="Helical" evidence="1">
    <location>
        <begin position="135"/>
        <end position="158"/>
    </location>
</feature>
<keyword evidence="1" id="KW-0812">Transmembrane</keyword>
<name>A0AAN6VDV7_9PEZI</name>
<keyword evidence="1" id="KW-0472">Membrane</keyword>